<dbReference type="OMA" id="THTAETN"/>
<reference evidence="3" key="1">
    <citation type="submission" date="2013-06" db="EMBL/GenBank/DDBJ databases">
        <authorList>
            <person name="Zhao Q."/>
        </authorList>
    </citation>
    <scope>NUCLEOTIDE SEQUENCE</scope>
    <source>
        <strain evidence="3">cv. W1943</strain>
    </source>
</reference>
<protein>
    <submittedName>
        <fullName evidence="2">Uncharacterized protein</fullName>
    </submittedName>
</protein>
<dbReference type="Gramene" id="ORUFI04G16610.1">
    <property type="protein sequence ID" value="ORUFI04G16610.1"/>
    <property type="gene ID" value="ORUFI04G16610"/>
</dbReference>
<dbReference type="AlphaFoldDB" id="A0A0E0PA77"/>
<feature type="compositionally biased region" description="Acidic residues" evidence="1">
    <location>
        <begin position="19"/>
        <end position="30"/>
    </location>
</feature>
<feature type="region of interest" description="Disordered" evidence="1">
    <location>
        <begin position="1"/>
        <end position="37"/>
    </location>
</feature>
<dbReference type="Proteomes" id="UP000008022">
    <property type="component" value="Unassembled WGS sequence"/>
</dbReference>
<keyword evidence="3" id="KW-1185">Reference proteome</keyword>
<sequence>MAALQQNNGAAAAERKKEDDDEEEEEEEGGGGDQVQLAICEHDGFLTHTAETNSIIIITHQHHLSSYYSS</sequence>
<feature type="compositionally biased region" description="Low complexity" evidence="1">
    <location>
        <begin position="1"/>
        <end position="12"/>
    </location>
</feature>
<proteinExistence type="predicted"/>
<accession>A0A0E0PA77</accession>
<organism evidence="2 3">
    <name type="scientific">Oryza rufipogon</name>
    <name type="common">Brownbeard rice</name>
    <name type="synonym">Asian wild rice</name>
    <dbReference type="NCBI Taxonomy" id="4529"/>
    <lineage>
        <taxon>Eukaryota</taxon>
        <taxon>Viridiplantae</taxon>
        <taxon>Streptophyta</taxon>
        <taxon>Embryophyta</taxon>
        <taxon>Tracheophyta</taxon>
        <taxon>Spermatophyta</taxon>
        <taxon>Magnoliopsida</taxon>
        <taxon>Liliopsida</taxon>
        <taxon>Poales</taxon>
        <taxon>Poaceae</taxon>
        <taxon>BOP clade</taxon>
        <taxon>Oryzoideae</taxon>
        <taxon>Oryzeae</taxon>
        <taxon>Oryzinae</taxon>
        <taxon>Oryza</taxon>
    </lineage>
</organism>
<evidence type="ECO:0000256" key="1">
    <source>
        <dbReference type="SAM" id="MobiDB-lite"/>
    </source>
</evidence>
<evidence type="ECO:0000313" key="3">
    <source>
        <dbReference type="Proteomes" id="UP000008022"/>
    </source>
</evidence>
<name>A0A0E0PA77_ORYRU</name>
<dbReference type="HOGENOM" id="CLU_2691876_0_0_1"/>
<evidence type="ECO:0000313" key="2">
    <source>
        <dbReference type="EnsemblPlants" id="ORUFI04G16610.1"/>
    </source>
</evidence>
<reference evidence="2" key="2">
    <citation type="submission" date="2015-06" db="UniProtKB">
        <authorList>
            <consortium name="EnsemblPlants"/>
        </authorList>
    </citation>
    <scope>IDENTIFICATION</scope>
</reference>
<dbReference type="EnsemblPlants" id="ORUFI04G16610.1">
    <property type="protein sequence ID" value="ORUFI04G16610.1"/>
    <property type="gene ID" value="ORUFI04G16610"/>
</dbReference>